<dbReference type="RefSeq" id="WP_378533858.1">
    <property type="nucleotide sequence ID" value="NZ_JBHSBH010000009.1"/>
</dbReference>
<evidence type="ECO:0000313" key="1">
    <source>
        <dbReference type="EMBL" id="MFC3997155.1"/>
    </source>
</evidence>
<organism evidence="1 2">
    <name type="scientific">Nocardiopsis sediminis</name>
    <dbReference type="NCBI Taxonomy" id="1778267"/>
    <lineage>
        <taxon>Bacteria</taxon>
        <taxon>Bacillati</taxon>
        <taxon>Actinomycetota</taxon>
        <taxon>Actinomycetes</taxon>
        <taxon>Streptosporangiales</taxon>
        <taxon>Nocardiopsidaceae</taxon>
        <taxon>Nocardiopsis</taxon>
    </lineage>
</organism>
<dbReference type="EMBL" id="JBHSBH010000009">
    <property type="protein sequence ID" value="MFC3997155.1"/>
    <property type="molecule type" value="Genomic_DNA"/>
</dbReference>
<reference evidence="2" key="1">
    <citation type="journal article" date="2019" name="Int. J. Syst. Evol. Microbiol.">
        <title>The Global Catalogue of Microorganisms (GCM) 10K type strain sequencing project: providing services to taxonomists for standard genome sequencing and annotation.</title>
        <authorList>
            <consortium name="The Broad Institute Genomics Platform"/>
            <consortium name="The Broad Institute Genome Sequencing Center for Infectious Disease"/>
            <person name="Wu L."/>
            <person name="Ma J."/>
        </authorList>
    </citation>
    <scope>NUCLEOTIDE SEQUENCE [LARGE SCALE GENOMIC DNA]</scope>
    <source>
        <strain evidence="2">TBRC 1826</strain>
    </source>
</reference>
<gene>
    <name evidence="1" type="ORF">ACFOVU_14575</name>
</gene>
<keyword evidence="2" id="KW-1185">Reference proteome</keyword>
<evidence type="ECO:0000313" key="2">
    <source>
        <dbReference type="Proteomes" id="UP001595847"/>
    </source>
</evidence>
<name>A0ABV8FR95_9ACTN</name>
<dbReference type="Proteomes" id="UP001595847">
    <property type="component" value="Unassembled WGS sequence"/>
</dbReference>
<proteinExistence type="predicted"/>
<accession>A0ABV8FR95</accession>
<protein>
    <submittedName>
        <fullName evidence="1">Uncharacterized protein</fullName>
    </submittedName>
</protein>
<comment type="caution">
    <text evidence="1">The sequence shown here is derived from an EMBL/GenBank/DDBJ whole genome shotgun (WGS) entry which is preliminary data.</text>
</comment>
<sequence length="125" mass="13087">MVDEVTIAIAAAVAGKFAESFTEGAKTLARRLRPLLKGRSPEAHDALEAARDVDGEDAVLVEEVAGHLAAAERDDSDVREILAELRSLLGTEGHTTVNTITGAVSGSVVQAGTIHGDLNFGRGRR</sequence>